<reference evidence="2 3" key="2">
    <citation type="submission" date="2018-11" db="EMBL/GenBank/DDBJ databases">
        <authorList>
            <consortium name="Pathogen Informatics"/>
        </authorList>
    </citation>
    <scope>NUCLEOTIDE SEQUENCE [LARGE SCALE GENOMIC DNA]</scope>
</reference>
<feature type="region of interest" description="Disordered" evidence="1">
    <location>
        <begin position="34"/>
        <end position="79"/>
    </location>
</feature>
<protein>
    <submittedName>
        <fullName evidence="4">Formin-homology and zinc finger domains protein 1 (inferred by orthology to a C. elegans protein)</fullName>
    </submittedName>
</protein>
<name>A0A0M3JHT6_ANISI</name>
<evidence type="ECO:0000256" key="1">
    <source>
        <dbReference type="SAM" id="MobiDB-lite"/>
    </source>
</evidence>
<feature type="compositionally biased region" description="Low complexity" evidence="1">
    <location>
        <begin position="43"/>
        <end position="77"/>
    </location>
</feature>
<evidence type="ECO:0000313" key="3">
    <source>
        <dbReference type="Proteomes" id="UP000267096"/>
    </source>
</evidence>
<gene>
    <name evidence="2" type="ORF">ASIM_LOCUS6968</name>
</gene>
<sequence>MVSLHGLAGDPISYMEQYAGQVEEFMKKCFPHVRGRGRPIHASGRLSPSSPSSPQSVDSTPQRRLNTSNSSNMINTNAPFFDVEQKSTLKC</sequence>
<evidence type="ECO:0000313" key="4">
    <source>
        <dbReference type="WBParaSite" id="ASIM_0000720001-mRNA-1"/>
    </source>
</evidence>
<dbReference type="EMBL" id="UYRR01016040">
    <property type="protein sequence ID" value="VDK28212.1"/>
    <property type="molecule type" value="Genomic_DNA"/>
</dbReference>
<organism evidence="4">
    <name type="scientific">Anisakis simplex</name>
    <name type="common">Herring worm</name>
    <dbReference type="NCBI Taxonomy" id="6269"/>
    <lineage>
        <taxon>Eukaryota</taxon>
        <taxon>Metazoa</taxon>
        <taxon>Ecdysozoa</taxon>
        <taxon>Nematoda</taxon>
        <taxon>Chromadorea</taxon>
        <taxon>Rhabditida</taxon>
        <taxon>Spirurina</taxon>
        <taxon>Ascaridomorpha</taxon>
        <taxon>Ascaridoidea</taxon>
        <taxon>Anisakidae</taxon>
        <taxon>Anisakis</taxon>
        <taxon>Anisakis simplex complex</taxon>
    </lineage>
</organism>
<evidence type="ECO:0000313" key="2">
    <source>
        <dbReference type="EMBL" id="VDK28212.1"/>
    </source>
</evidence>
<dbReference type="AlphaFoldDB" id="A0A0M3JHT6"/>
<reference evidence="4" key="1">
    <citation type="submission" date="2017-02" db="UniProtKB">
        <authorList>
            <consortium name="WormBaseParasite"/>
        </authorList>
    </citation>
    <scope>IDENTIFICATION</scope>
</reference>
<dbReference type="Proteomes" id="UP000267096">
    <property type="component" value="Unassembled WGS sequence"/>
</dbReference>
<dbReference type="WBParaSite" id="ASIM_0000720001-mRNA-1">
    <property type="protein sequence ID" value="ASIM_0000720001-mRNA-1"/>
    <property type="gene ID" value="ASIM_0000720001"/>
</dbReference>
<keyword evidence="3" id="KW-1185">Reference proteome</keyword>
<proteinExistence type="predicted"/>
<dbReference type="OrthoDB" id="1668162at2759"/>
<accession>A0A0M3JHT6</accession>